<keyword evidence="3" id="KW-1185">Reference proteome</keyword>
<evidence type="ECO:0008006" key="4">
    <source>
        <dbReference type="Google" id="ProtNLM"/>
    </source>
</evidence>
<sequence>MTRLADFLRRHGAAIRLAALVAAWTAAALPAQAQFALAVSPPRLELSAKPGERVREVIELTHRDARAGAYKIKTADWTLRPDGSVDFSDELLPGSCRPWVAIERHELSISAGRPYRYRLEVTPPPETPPVECRFAIMIEGQQATSAPGMPIALGARIAVIVYVAVGEAAPLLELDGTAVKKVDGKPTPVLRVRNSGNAHGRLAGLLNAKDADGTALEVQASTMPIMPGETRDIALQATRPGDPETAVAIRYPLSVSGKLEWGRKGSLAIEQRFTSP</sequence>
<reference evidence="3" key="1">
    <citation type="journal article" date="2019" name="Int. J. Syst. Evol. Microbiol.">
        <title>The Global Catalogue of Microorganisms (GCM) 10K type strain sequencing project: providing services to taxonomists for standard genome sequencing and annotation.</title>
        <authorList>
            <consortium name="The Broad Institute Genomics Platform"/>
            <consortium name="The Broad Institute Genome Sequencing Center for Infectious Disease"/>
            <person name="Wu L."/>
            <person name="Ma J."/>
        </authorList>
    </citation>
    <scope>NUCLEOTIDE SEQUENCE [LARGE SCALE GENOMIC DNA]</scope>
    <source>
        <strain evidence="3">JCM 17804</strain>
    </source>
</reference>
<evidence type="ECO:0000313" key="3">
    <source>
        <dbReference type="Proteomes" id="UP001500975"/>
    </source>
</evidence>
<dbReference type="EMBL" id="BAABGJ010000078">
    <property type="protein sequence ID" value="GAA4353523.1"/>
    <property type="molecule type" value="Genomic_DNA"/>
</dbReference>
<proteinExistence type="predicted"/>
<feature type="signal peptide" evidence="1">
    <location>
        <begin position="1"/>
        <end position="33"/>
    </location>
</feature>
<accession>A0ABP8I903</accession>
<organism evidence="2 3">
    <name type="scientific">Variovorax defluvii</name>
    <dbReference type="NCBI Taxonomy" id="913761"/>
    <lineage>
        <taxon>Bacteria</taxon>
        <taxon>Pseudomonadati</taxon>
        <taxon>Pseudomonadota</taxon>
        <taxon>Betaproteobacteria</taxon>
        <taxon>Burkholderiales</taxon>
        <taxon>Comamonadaceae</taxon>
        <taxon>Variovorax</taxon>
    </lineage>
</organism>
<gene>
    <name evidence="2" type="ORF">GCM10023165_43820</name>
</gene>
<feature type="chain" id="PRO_5046849850" description="P pilus assembly protein, chaperone PapD" evidence="1">
    <location>
        <begin position="34"/>
        <end position="276"/>
    </location>
</feature>
<evidence type="ECO:0000256" key="1">
    <source>
        <dbReference type="SAM" id="SignalP"/>
    </source>
</evidence>
<dbReference type="Proteomes" id="UP001500975">
    <property type="component" value="Unassembled WGS sequence"/>
</dbReference>
<evidence type="ECO:0000313" key="2">
    <source>
        <dbReference type="EMBL" id="GAA4353523.1"/>
    </source>
</evidence>
<comment type="caution">
    <text evidence="2">The sequence shown here is derived from an EMBL/GenBank/DDBJ whole genome shotgun (WGS) entry which is preliminary data.</text>
</comment>
<protein>
    <recommendedName>
        <fullName evidence="4">P pilus assembly protein, chaperone PapD</fullName>
    </recommendedName>
</protein>
<name>A0ABP8I903_9BURK</name>
<dbReference type="RefSeq" id="WP_345540614.1">
    <property type="nucleotide sequence ID" value="NZ_BAABGJ010000078.1"/>
</dbReference>
<keyword evidence="1" id="KW-0732">Signal</keyword>